<gene>
    <name evidence="1" type="ORF">L6164_028393</name>
</gene>
<dbReference type="EMBL" id="CM039437">
    <property type="protein sequence ID" value="KAI4305001.1"/>
    <property type="molecule type" value="Genomic_DNA"/>
</dbReference>
<name>A0ACB9L6Q4_BAUVA</name>
<organism evidence="1 2">
    <name type="scientific">Bauhinia variegata</name>
    <name type="common">Purple orchid tree</name>
    <name type="synonym">Phanera variegata</name>
    <dbReference type="NCBI Taxonomy" id="167791"/>
    <lineage>
        <taxon>Eukaryota</taxon>
        <taxon>Viridiplantae</taxon>
        <taxon>Streptophyta</taxon>
        <taxon>Embryophyta</taxon>
        <taxon>Tracheophyta</taxon>
        <taxon>Spermatophyta</taxon>
        <taxon>Magnoliopsida</taxon>
        <taxon>eudicotyledons</taxon>
        <taxon>Gunneridae</taxon>
        <taxon>Pentapetalae</taxon>
        <taxon>rosids</taxon>
        <taxon>fabids</taxon>
        <taxon>Fabales</taxon>
        <taxon>Fabaceae</taxon>
        <taxon>Cercidoideae</taxon>
        <taxon>Cercideae</taxon>
        <taxon>Bauhiniinae</taxon>
        <taxon>Bauhinia</taxon>
    </lineage>
</organism>
<keyword evidence="2" id="KW-1185">Reference proteome</keyword>
<reference evidence="1 2" key="1">
    <citation type="journal article" date="2022" name="DNA Res.">
        <title>Chromosomal-level genome assembly of the orchid tree Bauhinia variegata (Leguminosae; Cercidoideae) supports the allotetraploid origin hypothesis of Bauhinia.</title>
        <authorList>
            <person name="Zhong Y."/>
            <person name="Chen Y."/>
            <person name="Zheng D."/>
            <person name="Pang J."/>
            <person name="Liu Y."/>
            <person name="Luo S."/>
            <person name="Meng S."/>
            <person name="Qian L."/>
            <person name="Wei D."/>
            <person name="Dai S."/>
            <person name="Zhou R."/>
        </authorList>
    </citation>
    <scope>NUCLEOTIDE SEQUENCE [LARGE SCALE GENOMIC DNA]</scope>
    <source>
        <strain evidence="1">BV-YZ2020</strain>
    </source>
</reference>
<proteinExistence type="predicted"/>
<accession>A0ACB9L6Q4</accession>
<evidence type="ECO:0000313" key="2">
    <source>
        <dbReference type="Proteomes" id="UP000828941"/>
    </source>
</evidence>
<sequence>MHLRLGQSLIVKLDQSNYLMRRNQILHVVIANGFKEILDGSKPYPEKNNETIVGHLSLNPDYALWNRHNRLRQGHGVTTSIVENKEVESWNVGLCSENHNICDYLRAIGENVTNDDQIMAILGGLGPKYNPIVASVSFESLSLETLETQIKCTEFDGGGEFSIFVELTKQLGIMHRFACPYTPEQNGTRERKNHHVVEIGLSLLSTTHMLMRPLSQSFDANDFAVTLPAPFVPSPTLANNESSIDTNIH</sequence>
<comment type="caution">
    <text evidence="1">The sequence shown here is derived from an EMBL/GenBank/DDBJ whole genome shotgun (WGS) entry which is preliminary data.</text>
</comment>
<protein>
    <submittedName>
        <fullName evidence="1">Uncharacterized protein</fullName>
    </submittedName>
</protein>
<evidence type="ECO:0000313" key="1">
    <source>
        <dbReference type="EMBL" id="KAI4305001.1"/>
    </source>
</evidence>
<dbReference type="Proteomes" id="UP000828941">
    <property type="component" value="Chromosome 12"/>
</dbReference>